<reference evidence="1" key="1">
    <citation type="submission" date="2021-06" db="EMBL/GenBank/DDBJ databases">
        <title>Comparative genomics, transcriptomics and evolutionary studies reveal genomic signatures of adaptation to plant cell wall in hemibiotrophic fungi.</title>
        <authorList>
            <consortium name="DOE Joint Genome Institute"/>
            <person name="Baroncelli R."/>
            <person name="Diaz J.F."/>
            <person name="Benocci T."/>
            <person name="Peng M."/>
            <person name="Battaglia E."/>
            <person name="Haridas S."/>
            <person name="Andreopoulos W."/>
            <person name="Labutti K."/>
            <person name="Pangilinan J."/>
            <person name="Floch G.L."/>
            <person name="Makela M.R."/>
            <person name="Henrissat B."/>
            <person name="Grigoriev I.V."/>
            <person name="Crouch J.A."/>
            <person name="De Vries R.P."/>
            <person name="Sukno S.A."/>
            <person name="Thon M.R."/>
        </authorList>
    </citation>
    <scope>NUCLEOTIDE SEQUENCE</scope>
    <source>
        <strain evidence="1">CBS 193.32</strain>
    </source>
</reference>
<accession>A0AAJ0AR28</accession>
<evidence type="ECO:0000313" key="2">
    <source>
        <dbReference type="Proteomes" id="UP001224890"/>
    </source>
</evidence>
<name>A0AAJ0AR28_9PEZI</name>
<dbReference type="AlphaFoldDB" id="A0AAJ0AR28"/>
<dbReference type="EMBL" id="JAHMHR010000010">
    <property type="protein sequence ID" value="KAK1688814.1"/>
    <property type="molecule type" value="Genomic_DNA"/>
</dbReference>
<gene>
    <name evidence="1" type="ORF">BDP55DRAFT_629367</name>
</gene>
<evidence type="ECO:0000313" key="1">
    <source>
        <dbReference type="EMBL" id="KAK1688814.1"/>
    </source>
</evidence>
<keyword evidence="2" id="KW-1185">Reference proteome</keyword>
<protein>
    <submittedName>
        <fullName evidence="1">Uncharacterized protein</fullName>
    </submittedName>
</protein>
<comment type="caution">
    <text evidence="1">The sequence shown here is derived from an EMBL/GenBank/DDBJ whole genome shotgun (WGS) entry which is preliminary data.</text>
</comment>
<organism evidence="1 2">
    <name type="scientific">Colletotrichum godetiae</name>
    <dbReference type="NCBI Taxonomy" id="1209918"/>
    <lineage>
        <taxon>Eukaryota</taxon>
        <taxon>Fungi</taxon>
        <taxon>Dikarya</taxon>
        <taxon>Ascomycota</taxon>
        <taxon>Pezizomycotina</taxon>
        <taxon>Sordariomycetes</taxon>
        <taxon>Hypocreomycetidae</taxon>
        <taxon>Glomerellales</taxon>
        <taxon>Glomerellaceae</taxon>
        <taxon>Colletotrichum</taxon>
        <taxon>Colletotrichum acutatum species complex</taxon>
    </lineage>
</organism>
<sequence length="163" mass="17434">MPLHRSNGSSSPLRLALAGVRGLTEAVASKTSMDGQHYRYLSGFHPLCSAGLGNAHHDPATLTFISSKLSRPCILENWDPLPLASHRISFSAITRGPAIQEGRPSLSHQVPGSDLDMASNDGMMLSAFDLTILPITGKSMEPSHAEAPGHGQHQYQFGTYCGQ</sequence>
<proteinExistence type="predicted"/>
<dbReference type="GeneID" id="85456538"/>
<dbReference type="Proteomes" id="UP001224890">
    <property type="component" value="Unassembled WGS sequence"/>
</dbReference>
<dbReference type="RefSeq" id="XP_060432509.1">
    <property type="nucleotide sequence ID" value="XM_060572012.1"/>
</dbReference>